<dbReference type="Proteomes" id="UP000288805">
    <property type="component" value="Unassembled WGS sequence"/>
</dbReference>
<dbReference type="InterPro" id="IPR043502">
    <property type="entry name" value="DNA/RNA_pol_sf"/>
</dbReference>
<evidence type="ECO:0000313" key="5">
    <source>
        <dbReference type="EMBL" id="RVW93763.1"/>
    </source>
</evidence>
<sequence>MLLMAYVDLNKTSREDMCELGNNTSMSVLGKGNVDSSLAAAVVTAPFDSRCFPLMGSNTKFLSLMQLAMAHTSHLALAIQENPTFKSPPKGSQGRSSLRHVSGSFRRNSIALYKKAAKFSQQKADFATLWIDLLAMAVTPSFELRIAHRLKHWILNFLSFEMIITGVFYVPELKNNLLSIGQLQEKGLTILFQHGKCKVFHSQKGLKTLQQRKMVNGLPQFQPPSKLCKDCLVGKQHRDVVFEEDKNWDWDKKYEEAIVCDLEWGYDGEEATVNEEESDSNLDADIEEDTEENNAIATAAEFDAAVTASDLLIQNRDNPSNSNVARNRRPPVWTSDYETGEGLSEEEHEVQLAMFAAADPIYFEEAVKSEKWRTTMDVEMETIKKNGTWELTDLPKGGKTIGLKWVYKTKFNENGEVEKHKARLVAKGYTQRFRVDYTEIFAPVARMEMIRLVVALAAQRGWSIYQLDVKYAFLHGELNEEVFVEQPCGYVQKGNEQKVYKLKKALYGLKQAPRAWYSRIEAYFMKEVFEKCDYEHTLFIKTNKEGKVLIVSLYVDDLIFTRNDELMFAEFKHSMKHEFDMTDLGKMRYFLGLEVLQKSDGIFISKKKYALKVLNRFGMDKSNSVFNPIVPGCKLVKDEGGVKVDKTYYKQVVGSLMYLTATRPDLMFVVSIISRKGGDDELVVYTDSDYAGDLEDRKSTSGYVFLLSSGAISWSSKKQPVVSLSTTEAEFIAATSCACQALWLKRVLGKLDQNQSRSCVIQCDSSSAIKLSKNPVMHGRSKHIDVRFHFLRDLTKDGSVELVYCDTQEQLADIMTKPLKLNTFVKLRGQLGVCSKTNVN</sequence>
<evidence type="ECO:0000256" key="2">
    <source>
        <dbReference type="SAM" id="MobiDB-lite"/>
    </source>
</evidence>
<keyword evidence="1" id="KW-0645">Protease</keyword>
<feature type="domain" description="Reverse transcriptase Ty1/copia-type" evidence="3">
    <location>
        <begin position="386"/>
        <end position="630"/>
    </location>
</feature>
<evidence type="ECO:0000259" key="4">
    <source>
        <dbReference type="Pfam" id="PF22936"/>
    </source>
</evidence>
<dbReference type="GO" id="GO:0004190">
    <property type="term" value="F:aspartic-type endopeptidase activity"/>
    <property type="evidence" value="ECO:0007669"/>
    <property type="project" value="UniProtKB-KW"/>
</dbReference>
<dbReference type="PANTHER" id="PTHR11439">
    <property type="entry name" value="GAG-POL-RELATED RETROTRANSPOSON"/>
    <property type="match status" value="1"/>
</dbReference>
<dbReference type="EMBL" id="QGNW01000127">
    <property type="protein sequence ID" value="RVW93763.1"/>
    <property type="molecule type" value="Genomic_DNA"/>
</dbReference>
<keyword evidence="1" id="KW-0064">Aspartyl protease</keyword>
<evidence type="ECO:0000256" key="1">
    <source>
        <dbReference type="ARBA" id="ARBA00022750"/>
    </source>
</evidence>
<accession>A0A438IAL5</accession>
<evidence type="ECO:0000259" key="3">
    <source>
        <dbReference type="Pfam" id="PF07727"/>
    </source>
</evidence>
<feature type="region of interest" description="Disordered" evidence="2">
    <location>
        <begin position="313"/>
        <end position="344"/>
    </location>
</feature>
<name>A0A438IAL5_VITVI</name>
<protein>
    <submittedName>
        <fullName evidence="5">Retrovirus-related Pol polyprotein from transposon TNT 1-94</fullName>
    </submittedName>
</protein>
<proteinExistence type="predicted"/>
<comment type="caution">
    <text evidence="5">The sequence shown here is derived from an EMBL/GenBank/DDBJ whole genome shotgun (WGS) entry which is preliminary data.</text>
</comment>
<dbReference type="PANTHER" id="PTHR11439:SF517">
    <property type="entry name" value="CYSTEINE-RICH RLK (RECEPTOR-LIKE PROTEIN KINASE) 8"/>
    <property type="match status" value="1"/>
</dbReference>
<feature type="domain" description="Retrovirus-related Pol polyprotein from transposon TNT 1-94-like beta-barrel" evidence="4">
    <location>
        <begin position="161"/>
        <end position="187"/>
    </location>
</feature>
<organism evidence="5 6">
    <name type="scientific">Vitis vinifera</name>
    <name type="common">Grape</name>
    <dbReference type="NCBI Taxonomy" id="29760"/>
    <lineage>
        <taxon>Eukaryota</taxon>
        <taxon>Viridiplantae</taxon>
        <taxon>Streptophyta</taxon>
        <taxon>Embryophyta</taxon>
        <taxon>Tracheophyta</taxon>
        <taxon>Spermatophyta</taxon>
        <taxon>Magnoliopsida</taxon>
        <taxon>eudicotyledons</taxon>
        <taxon>Gunneridae</taxon>
        <taxon>Pentapetalae</taxon>
        <taxon>rosids</taxon>
        <taxon>Vitales</taxon>
        <taxon>Vitaceae</taxon>
        <taxon>Viteae</taxon>
        <taxon>Vitis</taxon>
    </lineage>
</organism>
<gene>
    <name evidence="5" type="primary">POLX_1194</name>
    <name evidence="5" type="ORF">CK203_043444</name>
</gene>
<dbReference type="SUPFAM" id="SSF56672">
    <property type="entry name" value="DNA/RNA polymerases"/>
    <property type="match status" value="1"/>
</dbReference>
<evidence type="ECO:0000313" key="6">
    <source>
        <dbReference type="Proteomes" id="UP000288805"/>
    </source>
</evidence>
<feature type="compositionally biased region" description="Polar residues" evidence="2">
    <location>
        <begin position="315"/>
        <end position="325"/>
    </location>
</feature>
<dbReference type="CDD" id="cd09272">
    <property type="entry name" value="RNase_HI_RT_Ty1"/>
    <property type="match status" value="1"/>
</dbReference>
<dbReference type="InterPro" id="IPR054722">
    <property type="entry name" value="PolX-like_BBD"/>
</dbReference>
<keyword evidence="1" id="KW-0378">Hydrolase</keyword>
<dbReference type="Pfam" id="PF22936">
    <property type="entry name" value="Pol_BBD"/>
    <property type="match status" value="1"/>
</dbReference>
<reference evidence="5 6" key="1">
    <citation type="journal article" date="2018" name="PLoS Genet.">
        <title>Population sequencing reveals clonal diversity and ancestral inbreeding in the grapevine cultivar Chardonnay.</title>
        <authorList>
            <person name="Roach M.J."/>
            <person name="Johnson D.L."/>
            <person name="Bohlmann J."/>
            <person name="van Vuuren H.J."/>
            <person name="Jones S.J."/>
            <person name="Pretorius I.S."/>
            <person name="Schmidt S.A."/>
            <person name="Borneman A.R."/>
        </authorList>
    </citation>
    <scope>NUCLEOTIDE SEQUENCE [LARGE SCALE GENOMIC DNA]</scope>
    <source>
        <strain evidence="6">cv. Chardonnay</strain>
        <tissue evidence="5">Leaf</tissue>
    </source>
</reference>
<dbReference type="InterPro" id="IPR013103">
    <property type="entry name" value="RVT_2"/>
</dbReference>
<dbReference type="Pfam" id="PF07727">
    <property type="entry name" value="RVT_2"/>
    <property type="match status" value="1"/>
</dbReference>
<dbReference type="AlphaFoldDB" id="A0A438IAL5"/>